<dbReference type="Pfam" id="PF07729">
    <property type="entry name" value="FCD"/>
    <property type="match status" value="1"/>
</dbReference>
<keyword evidence="1" id="KW-0805">Transcription regulation</keyword>
<dbReference type="InterPro" id="IPR036388">
    <property type="entry name" value="WH-like_DNA-bd_sf"/>
</dbReference>
<dbReference type="Gene3D" id="1.10.10.10">
    <property type="entry name" value="Winged helix-like DNA-binding domain superfamily/Winged helix DNA-binding domain"/>
    <property type="match status" value="2"/>
</dbReference>
<keyword evidence="3" id="KW-0804">Transcription</keyword>
<dbReference type="InterPro" id="IPR008920">
    <property type="entry name" value="TF_FadR/GntR_C"/>
</dbReference>
<name>A0A9Y2KZ99_9RHOB</name>
<dbReference type="InterPro" id="IPR000524">
    <property type="entry name" value="Tscrpt_reg_HTH_GntR"/>
</dbReference>
<evidence type="ECO:0000259" key="4">
    <source>
        <dbReference type="PROSITE" id="PS50949"/>
    </source>
</evidence>
<dbReference type="PANTHER" id="PTHR43537:SF51">
    <property type="entry name" value="HTH-TYPE TRANSCRIPTIONAL REGULATOR LGOR-RELATED"/>
    <property type="match status" value="1"/>
</dbReference>
<sequence>MSRTSSTYNQGYNRALDLVCETELGGDLPTETALSRRWDVSRTTVRGILNGLQAANIIRWTGRSKTVLRKPKANEYFPEEETASNVERLSSLFMEYIFAGELVPGEAIIESELAKHFEVNSTVVREFLIRFSRFGLIEKKPNRHWILNGFTRDFAEELFTVREMFEHQAFLQFLGAGPDEHHKAICLKPEHTLLLQNMERDFLQFPRLDEKFHRIWIDGFGNRFVRDFFELVSLVFHYHYRWNKIDEMERNHDAAEQHLKIIAALETGDLDKTEAAFREHLTHAKETLFASVSWDVKKQTSGSA</sequence>
<dbReference type="PANTHER" id="PTHR43537">
    <property type="entry name" value="TRANSCRIPTIONAL REGULATOR, GNTR FAMILY"/>
    <property type="match status" value="1"/>
</dbReference>
<reference evidence="5 6" key="1">
    <citation type="submission" date="2023-06" db="EMBL/GenBank/DDBJ databases">
        <title>Parasedimentitalea psychrophila sp. nov., a psychrophilic bacterium isolated from deep-sea sediment.</title>
        <authorList>
            <person name="Li A."/>
        </authorList>
    </citation>
    <scope>NUCLEOTIDE SEQUENCE [LARGE SCALE GENOMIC DNA]</scope>
    <source>
        <strain evidence="5 6">QS115</strain>
    </source>
</reference>
<dbReference type="InterPro" id="IPR011711">
    <property type="entry name" value="GntR_C"/>
</dbReference>
<protein>
    <submittedName>
        <fullName evidence="5">GntR family transcriptional regulator</fullName>
    </submittedName>
</protein>
<dbReference type="InterPro" id="IPR036390">
    <property type="entry name" value="WH_DNA-bd_sf"/>
</dbReference>
<evidence type="ECO:0000313" key="5">
    <source>
        <dbReference type="EMBL" id="WIY25194.1"/>
    </source>
</evidence>
<keyword evidence="6" id="KW-1185">Reference proteome</keyword>
<accession>A0A9Y2KZ99</accession>
<dbReference type="EMBL" id="CP127247">
    <property type="protein sequence ID" value="WIY25194.1"/>
    <property type="molecule type" value="Genomic_DNA"/>
</dbReference>
<dbReference type="Proteomes" id="UP001238334">
    <property type="component" value="Chromosome"/>
</dbReference>
<dbReference type="PROSITE" id="PS50949">
    <property type="entry name" value="HTH_GNTR"/>
    <property type="match status" value="1"/>
</dbReference>
<dbReference type="KEGG" id="ppso:QPJ95_22370"/>
<keyword evidence="2" id="KW-0238">DNA-binding</keyword>
<dbReference type="Gene3D" id="1.20.120.530">
    <property type="entry name" value="GntR ligand-binding domain-like"/>
    <property type="match status" value="1"/>
</dbReference>
<dbReference type="SUPFAM" id="SSF46785">
    <property type="entry name" value="Winged helix' DNA-binding domain"/>
    <property type="match status" value="2"/>
</dbReference>
<dbReference type="SUPFAM" id="SSF48008">
    <property type="entry name" value="GntR ligand-binding domain-like"/>
    <property type="match status" value="1"/>
</dbReference>
<evidence type="ECO:0000256" key="2">
    <source>
        <dbReference type="ARBA" id="ARBA00023125"/>
    </source>
</evidence>
<feature type="domain" description="HTH gntR-type" evidence="4">
    <location>
        <begin position="83"/>
        <end position="150"/>
    </location>
</feature>
<dbReference type="SMART" id="SM00895">
    <property type="entry name" value="FCD"/>
    <property type="match status" value="1"/>
</dbReference>
<organism evidence="5 6">
    <name type="scientific">Parasedimentitalea psychrophila</name>
    <dbReference type="NCBI Taxonomy" id="2997337"/>
    <lineage>
        <taxon>Bacteria</taxon>
        <taxon>Pseudomonadati</taxon>
        <taxon>Pseudomonadota</taxon>
        <taxon>Alphaproteobacteria</taxon>
        <taxon>Rhodobacterales</taxon>
        <taxon>Paracoccaceae</taxon>
        <taxon>Parasedimentitalea</taxon>
    </lineage>
</organism>
<proteinExistence type="predicted"/>
<evidence type="ECO:0000313" key="6">
    <source>
        <dbReference type="Proteomes" id="UP001238334"/>
    </source>
</evidence>
<dbReference type="Pfam" id="PF00392">
    <property type="entry name" value="GntR"/>
    <property type="match status" value="1"/>
</dbReference>
<evidence type="ECO:0000256" key="1">
    <source>
        <dbReference type="ARBA" id="ARBA00023015"/>
    </source>
</evidence>
<evidence type="ECO:0000256" key="3">
    <source>
        <dbReference type="ARBA" id="ARBA00023163"/>
    </source>
</evidence>
<dbReference type="AlphaFoldDB" id="A0A9Y2KZ99"/>
<dbReference type="GO" id="GO:0003700">
    <property type="term" value="F:DNA-binding transcription factor activity"/>
    <property type="evidence" value="ECO:0007669"/>
    <property type="project" value="InterPro"/>
</dbReference>
<dbReference type="RefSeq" id="WP_270921039.1">
    <property type="nucleotide sequence ID" value="NZ_CP127247.1"/>
</dbReference>
<gene>
    <name evidence="5" type="ORF">QPJ95_22370</name>
</gene>
<dbReference type="GO" id="GO:0003677">
    <property type="term" value="F:DNA binding"/>
    <property type="evidence" value="ECO:0007669"/>
    <property type="project" value="UniProtKB-KW"/>
</dbReference>